<protein>
    <recommendedName>
        <fullName evidence="1">site-specific DNA-methyltransferase (adenine-specific)</fullName>
        <ecNumber evidence="1">2.1.1.72</ecNumber>
    </recommendedName>
</protein>
<dbReference type="EMBL" id="LKCM01000369">
    <property type="protein sequence ID" value="KPQ41343.1"/>
    <property type="molecule type" value="Genomic_DNA"/>
</dbReference>
<organism evidence="6 7">
    <name type="scientific">Candidatus Methanoperedens nitratireducens</name>
    <dbReference type="NCBI Taxonomy" id="1392998"/>
    <lineage>
        <taxon>Archaea</taxon>
        <taxon>Methanobacteriati</taxon>
        <taxon>Methanobacteriota</taxon>
        <taxon>Stenosarchaea group</taxon>
        <taxon>Methanomicrobia</taxon>
        <taxon>Methanosarcinales</taxon>
        <taxon>ANME-2 cluster</taxon>
        <taxon>Candidatus Methanoperedentaceae</taxon>
        <taxon>Candidatus Methanoperedens</taxon>
    </lineage>
</organism>
<feature type="non-terminal residue" evidence="6">
    <location>
        <position position="719"/>
    </location>
</feature>
<accession>A0A0P8DV44</accession>
<evidence type="ECO:0000259" key="5">
    <source>
        <dbReference type="Pfam" id="PF20473"/>
    </source>
</evidence>
<dbReference type="Pfam" id="PF20473">
    <property type="entry name" value="MmeI_Mtase"/>
    <property type="match status" value="1"/>
</dbReference>
<dbReference type="Gene3D" id="3.40.50.150">
    <property type="entry name" value="Vaccinia Virus protein VP39"/>
    <property type="match status" value="1"/>
</dbReference>
<keyword evidence="3" id="KW-0808">Transferase</keyword>
<evidence type="ECO:0000313" key="7">
    <source>
        <dbReference type="Proteomes" id="UP000050360"/>
    </source>
</evidence>
<evidence type="ECO:0000256" key="1">
    <source>
        <dbReference type="ARBA" id="ARBA00011900"/>
    </source>
</evidence>
<dbReference type="GO" id="GO:0009007">
    <property type="term" value="F:site-specific DNA-methyltransferase (adenine-specific) activity"/>
    <property type="evidence" value="ECO:0007669"/>
    <property type="project" value="UniProtKB-EC"/>
</dbReference>
<feature type="domain" description="MmeI-like DNA-methyltransferase" evidence="5">
    <location>
        <begin position="504"/>
        <end position="585"/>
    </location>
</feature>
<evidence type="ECO:0000256" key="3">
    <source>
        <dbReference type="ARBA" id="ARBA00022679"/>
    </source>
</evidence>
<keyword evidence="2 6" id="KW-0489">Methyltransferase</keyword>
<dbReference type="Proteomes" id="UP000050360">
    <property type="component" value="Unassembled WGS sequence"/>
</dbReference>
<sequence>MLHYIILLRWGDNIRKDPLANINSRGGLISSDFLKSLRQENFNNPYIRPETFSVPGEPPLTQKQLNEQMISAWQELLERWDEFSFNVQNKDTTEARKKWILPILRILGFKPVYQPQDIVISEDKRLKFNILYRGFPEERDPMIHAVSPSEDLDVRNGNDRNEKSPHDTLQIFLNVDKKSQWGLLTNGILLRILRDFYHTSTKGYVEFDLENIFTERSFSDFRALYRMVHASRFSKNGDNTIILEHFYKESCAAGVKVGEDLRGNVKLAIETLGNGFLTEDLVQRMISDEKFCKEYYEELLTLTYRILFLLFEEQRGILPSRDSLYAEEYSITSLRERAENFKINDKYADIWYGLKVTFKILKKGYQKLNVFPYNGSLFDDDRLKTLSALECKNEDLLTAVHYLTWIEKDKVLQRISYLDLGVEEIGSIYESLLDLIPSVLAQDGEVDGKPIRAKTFFLDSRGTARKTTGSYYTDKRLVDELIKSALIPVAQEKIYSGKTSLEKEKALLSLRVCDPACGSGAFLIAATMYLGKELAQIRTGTEYPSDKEEQRARREILQHCIYGVDLNPMAVELAKVSLWINAVVEDMPLNFLDHHIKCGNSLIGTTPTLLSKGIPDTAFTPVEGDDKAVAKEIININKKQKKSQSLAEWETREEDKKYIEKFNKLNDLPEDNPEDVENKKICYNRLMNSYLSNSRKLIADTWTAAFFWPLTKETRDAPT</sequence>
<dbReference type="AlphaFoldDB" id="A0A0P8DV44"/>
<dbReference type="SUPFAM" id="SSF53335">
    <property type="entry name" value="S-adenosyl-L-methionine-dependent methyltransferases"/>
    <property type="match status" value="1"/>
</dbReference>
<dbReference type="GO" id="GO:0032259">
    <property type="term" value="P:methylation"/>
    <property type="evidence" value="ECO:0007669"/>
    <property type="project" value="UniProtKB-KW"/>
</dbReference>
<name>A0A0P8DV44_9EURY</name>
<gene>
    <name evidence="6" type="ORF">MPEBLZ_04102</name>
</gene>
<dbReference type="PRINTS" id="PR00507">
    <property type="entry name" value="N12N6MTFRASE"/>
</dbReference>
<dbReference type="EC" id="2.1.1.72" evidence="1"/>
<dbReference type="InterPro" id="IPR050953">
    <property type="entry name" value="N4_N6_ade-DNA_methylase"/>
</dbReference>
<evidence type="ECO:0000313" key="6">
    <source>
        <dbReference type="EMBL" id="KPQ41343.1"/>
    </source>
</evidence>
<proteinExistence type="predicted"/>
<evidence type="ECO:0000256" key="2">
    <source>
        <dbReference type="ARBA" id="ARBA00022603"/>
    </source>
</evidence>
<dbReference type="InterPro" id="IPR029063">
    <property type="entry name" value="SAM-dependent_MTases_sf"/>
</dbReference>
<reference evidence="6 7" key="1">
    <citation type="submission" date="2015-09" db="EMBL/GenBank/DDBJ databases">
        <title>A metagenomics-based metabolic model of nitrate-dependent anaerobic oxidation of methane by Methanoperedens-like archaea.</title>
        <authorList>
            <person name="Arshad A."/>
            <person name="Speth D.R."/>
            <person name="De Graaf R.M."/>
            <person name="Op Den Camp H.J."/>
            <person name="Jetten M.S."/>
            <person name="Welte C.U."/>
        </authorList>
    </citation>
    <scope>NUCLEOTIDE SEQUENCE [LARGE SCALE GENOMIC DNA]</scope>
</reference>
<comment type="catalytic activity">
    <reaction evidence="4">
        <text>a 2'-deoxyadenosine in DNA + S-adenosyl-L-methionine = an N(6)-methyl-2'-deoxyadenosine in DNA + S-adenosyl-L-homocysteine + H(+)</text>
        <dbReference type="Rhea" id="RHEA:15197"/>
        <dbReference type="Rhea" id="RHEA-COMP:12418"/>
        <dbReference type="Rhea" id="RHEA-COMP:12419"/>
        <dbReference type="ChEBI" id="CHEBI:15378"/>
        <dbReference type="ChEBI" id="CHEBI:57856"/>
        <dbReference type="ChEBI" id="CHEBI:59789"/>
        <dbReference type="ChEBI" id="CHEBI:90615"/>
        <dbReference type="ChEBI" id="CHEBI:90616"/>
        <dbReference type="EC" id="2.1.1.72"/>
    </reaction>
</comment>
<dbReference type="PANTHER" id="PTHR33841:SF1">
    <property type="entry name" value="DNA METHYLTRANSFERASE A"/>
    <property type="match status" value="1"/>
</dbReference>
<dbReference type="PANTHER" id="PTHR33841">
    <property type="entry name" value="DNA METHYLTRANSFERASE YEEA-RELATED"/>
    <property type="match status" value="1"/>
</dbReference>
<evidence type="ECO:0000256" key="4">
    <source>
        <dbReference type="ARBA" id="ARBA00047942"/>
    </source>
</evidence>
<dbReference type="InterPro" id="IPR046816">
    <property type="entry name" value="MmeI_Mtase"/>
</dbReference>
<dbReference type="PATRIC" id="fig|1719120.3.peg.4475"/>
<comment type="caution">
    <text evidence="6">The sequence shown here is derived from an EMBL/GenBank/DDBJ whole genome shotgun (WGS) entry which is preliminary data.</text>
</comment>